<keyword evidence="3" id="KW-0812">Transmembrane</keyword>
<protein>
    <recommendedName>
        <fullName evidence="4">Flavodoxin-like domain-containing protein</fullName>
    </recommendedName>
</protein>
<accession>A0ABX4RDS1</accession>
<keyword evidence="6" id="KW-1185">Reference proteome</keyword>
<feature type="transmembrane region" description="Helical" evidence="3">
    <location>
        <begin position="6"/>
        <end position="26"/>
    </location>
</feature>
<dbReference type="EMBL" id="PGTS01000001">
    <property type="protein sequence ID" value="PKR52729.1"/>
    <property type="molecule type" value="Genomic_DNA"/>
</dbReference>
<evidence type="ECO:0000313" key="6">
    <source>
        <dbReference type="Proteomes" id="UP000233365"/>
    </source>
</evidence>
<gene>
    <name evidence="5" type="ORF">CU041_03905</name>
</gene>
<proteinExistence type="predicted"/>
<evidence type="ECO:0000256" key="1">
    <source>
        <dbReference type="ARBA" id="ARBA00022630"/>
    </source>
</evidence>
<keyword evidence="2" id="KW-0288">FMN</keyword>
<dbReference type="InterPro" id="IPR008254">
    <property type="entry name" value="Flavodoxin/NO_synth"/>
</dbReference>
<keyword evidence="3" id="KW-1133">Transmembrane helix</keyword>
<keyword evidence="1" id="KW-0285">Flavoprotein</keyword>
<evidence type="ECO:0000256" key="2">
    <source>
        <dbReference type="ARBA" id="ARBA00022643"/>
    </source>
</evidence>
<name>A0ABX4RDS1_9PROT</name>
<keyword evidence="3" id="KW-0472">Membrane</keyword>
<feature type="domain" description="Flavodoxin-like" evidence="4">
    <location>
        <begin position="56"/>
        <end position="159"/>
    </location>
</feature>
<dbReference type="RefSeq" id="WP_101245806.1">
    <property type="nucleotide sequence ID" value="NZ_PGTS01000001.1"/>
</dbReference>
<dbReference type="PANTHER" id="PTHR39201:SF1">
    <property type="entry name" value="FLAVODOXIN-LIKE DOMAIN-CONTAINING PROTEIN"/>
    <property type="match status" value="1"/>
</dbReference>
<dbReference type="PANTHER" id="PTHR39201">
    <property type="entry name" value="EXPORTED PROTEIN-RELATED"/>
    <property type="match status" value="1"/>
</dbReference>
<organism evidence="5 6">
    <name type="scientific">Thalassospira povalilytica</name>
    <dbReference type="NCBI Taxonomy" id="732237"/>
    <lineage>
        <taxon>Bacteria</taxon>
        <taxon>Pseudomonadati</taxon>
        <taxon>Pseudomonadota</taxon>
        <taxon>Alphaproteobacteria</taxon>
        <taxon>Rhodospirillales</taxon>
        <taxon>Thalassospiraceae</taxon>
        <taxon>Thalassospira</taxon>
    </lineage>
</organism>
<dbReference type="Gene3D" id="3.40.50.360">
    <property type="match status" value="1"/>
</dbReference>
<evidence type="ECO:0000313" key="5">
    <source>
        <dbReference type="EMBL" id="PKR52729.1"/>
    </source>
</evidence>
<dbReference type="InterPro" id="IPR029039">
    <property type="entry name" value="Flavoprotein-like_sf"/>
</dbReference>
<comment type="caution">
    <text evidence="5">The sequence shown here is derived from an EMBL/GenBank/DDBJ whole genome shotgun (WGS) entry which is preliminary data.</text>
</comment>
<sequence>MVLWHWIVIGIVAIAVIGALSVTLFVTQTENSQARQAEKFLSAQQREAVSESTTAVVFFSRSGNTALASHHVADQLGARIFRIEAPDYKLGIIGWIRALIDARNHQAAVTPAEIDLSPYDTIYLGSPIWLYSPVPPIWEFARHHRFDGKRVVLFNTFNSKFEQSFIDEFRDLVRTNGAVSFDHRFVKRGRMGQQLSTEDMLQEIDARWELTDQTADHQGK</sequence>
<dbReference type="Pfam" id="PF12682">
    <property type="entry name" value="Flavodoxin_4"/>
    <property type="match status" value="1"/>
</dbReference>
<evidence type="ECO:0000256" key="3">
    <source>
        <dbReference type="SAM" id="Phobius"/>
    </source>
</evidence>
<dbReference type="SUPFAM" id="SSF52218">
    <property type="entry name" value="Flavoproteins"/>
    <property type="match status" value="1"/>
</dbReference>
<dbReference type="Proteomes" id="UP000233365">
    <property type="component" value="Unassembled WGS sequence"/>
</dbReference>
<evidence type="ECO:0000259" key="4">
    <source>
        <dbReference type="Pfam" id="PF12682"/>
    </source>
</evidence>
<reference evidence="5 6" key="1">
    <citation type="submission" date="2017-11" db="EMBL/GenBank/DDBJ databases">
        <title>Biodiversity and function of Thalassospira species in the particle-attached aromatic-hydrocarbon-degrading consortia from the surface seawater of the China South Sea.</title>
        <authorList>
            <person name="Dong C."/>
            <person name="Liu R."/>
            <person name="Shao Z."/>
        </authorList>
    </citation>
    <scope>NUCLEOTIDE SEQUENCE [LARGE SCALE GENOMIC DNA]</scope>
    <source>
        <strain evidence="5 6">139Z-12</strain>
    </source>
</reference>